<keyword evidence="2 4" id="KW-0732">Signal</keyword>
<feature type="chain" id="PRO_5011679855" description="4-O-methyl-glucuronoyl methylesterase-like domain-containing protein" evidence="4">
    <location>
        <begin position="24"/>
        <end position="420"/>
    </location>
</feature>
<reference evidence="7" key="1">
    <citation type="submission" date="2016-10" db="EMBL/GenBank/DDBJ databases">
        <authorList>
            <person name="Varghese N."/>
            <person name="Submissions S."/>
        </authorList>
    </citation>
    <scope>NUCLEOTIDE SEQUENCE [LARGE SCALE GENOMIC DNA]</scope>
    <source>
        <strain evidence="7">IBRC-M 10761</strain>
    </source>
</reference>
<dbReference type="SUPFAM" id="SSF53474">
    <property type="entry name" value="alpha/beta-Hydrolases"/>
    <property type="match status" value="1"/>
</dbReference>
<proteinExistence type="predicted"/>
<feature type="signal peptide" evidence="4">
    <location>
        <begin position="1"/>
        <end position="23"/>
    </location>
</feature>
<evidence type="ECO:0000259" key="5">
    <source>
        <dbReference type="Pfam" id="PF22244"/>
    </source>
</evidence>
<dbReference type="EMBL" id="FNZH01000001">
    <property type="protein sequence ID" value="SEI82536.1"/>
    <property type="molecule type" value="Genomic_DNA"/>
</dbReference>
<keyword evidence="7" id="KW-1185">Reference proteome</keyword>
<gene>
    <name evidence="6" type="ORF">SAMN05192553_101439</name>
</gene>
<sequence length="420" mass="46846">MKNFLILLVLGTLSFGSPSPAQQVEPNYEESGVPDYSLPDPLRFEAGGQVNHVEDWLERRKELVTLFEKHVYGKSPDWDGELHAETLFENPNFLAGKASRKGVRLHLKRNGREVFFDLLLFYPNTGQPVPAFLGLNFYGNHTLASDAQVPVTEAWIRNNEAMGSSGNRASEAGRGKRIPNWPYEAIISRGYGLVSLYYGEVDPDFDDGFRNGVHALYPEERRNEASWGSIAGWAWGLSRVMDFLESESWIQPEKVAVLGHSRLGKAALWAGAVDTRFALVISNNSGCGGAALSRRKYGETVARINRSFPHWFAANFNQYNENEAALPIDQHQLLALMAPRPVYVASGVEDRWADPRGEFLSCVAASPVYALFGLQGMPVTAQPPVDEPEMGHIGYHVRSGGHGLLPYDWEQYLDFADMHF</sequence>
<dbReference type="InterPro" id="IPR054579">
    <property type="entry name" value="GCE-like_dom"/>
</dbReference>
<dbReference type="STRING" id="1416801.SAMN05192553_101439"/>
<evidence type="ECO:0000313" key="6">
    <source>
        <dbReference type="EMBL" id="SEI82536.1"/>
    </source>
</evidence>
<dbReference type="RefSeq" id="WP_092168836.1">
    <property type="nucleotide sequence ID" value="NZ_FNZH01000001.1"/>
</dbReference>
<protein>
    <recommendedName>
        <fullName evidence="5">4-O-methyl-glucuronoyl methylesterase-like domain-containing protein</fullName>
    </recommendedName>
</protein>
<evidence type="ECO:0000256" key="1">
    <source>
        <dbReference type="ARBA" id="ARBA00022487"/>
    </source>
</evidence>
<feature type="domain" description="4-O-methyl-glucuronoyl methylesterase-like" evidence="5">
    <location>
        <begin position="223"/>
        <end position="373"/>
    </location>
</feature>
<evidence type="ECO:0000256" key="4">
    <source>
        <dbReference type="SAM" id="SignalP"/>
    </source>
</evidence>
<keyword evidence="1" id="KW-0719">Serine esterase</keyword>
<dbReference type="GO" id="GO:0052689">
    <property type="term" value="F:carboxylic ester hydrolase activity"/>
    <property type="evidence" value="ECO:0007669"/>
    <property type="project" value="UniProtKB-KW"/>
</dbReference>
<organism evidence="6 7">
    <name type="scientific">Cyclobacterium xiamenense</name>
    <dbReference type="NCBI Taxonomy" id="1297121"/>
    <lineage>
        <taxon>Bacteria</taxon>
        <taxon>Pseudomonadati</taxon>
        <taxon>Bacteroidota</taxon>
        <taxon>Cytophagia</taxon>
        <taxon>Cytophagales</taxon>
        <taxon>Cyclobacteriaceae</taxon>
        <taxon>Cyclobacterium</taxon>
    </lineage>
</organism>
<accession>A0A1H6TTF3</accession>
<dbReference type="Proteomes" id="UP000199403">
    <property type="component" value="Unassembled WGS sequence"/>
</dbReference>
<evidence type="ECO:0000256" key="3">
    <source>
        <dbReference type="ARBA" id="ARBA00022801"/>
    </source>
</evidence>
<dbReference type="Pfam" id="PF22244">
    <property type="entry name" value="GCE_fung"/>
    <property type="match status" value="1"/>
</dbReference>
<keyword evidence="3" id="KW-0378">Hydrolase</keyword>
<dbReference type="OrthoDB" id="9809261at2"/>
<dbReference type="InterPro" id="IPR029058">
    <property type="entry name" value="AB_hydrolase_fold"/>
</dbReference>
<dbReference type="Gene3D" id="3.40.50.1820">
    <property type="entry name" value="alpha/beta hydrolase"/>
    <property type="match status" value="1"/>
</dbReference>
<dbReference type="AlphaFoldDB" id="A0A1H6TTF3"/>
<evidence type="ECO:0000313" key="7">
    <source>
        <dbReference type="Proteomes" id="UP000199403"/>
    </source>
</evidence>
<evidence type="ECO:0000256" key="2">
    <source>
        <dbReference type="ARBA" id="ARBA00022729"/>
    </source>
</evidence>
<name>A0A1H6TTF3_9BACT</name>